<dbReference type="NCBIfam" id="NF007589">
    <property type="entry name" value="PRK10226.1"/>
    <property type="match status" value="1"/>
</dbReference>
<organism evidence="30 31">
    <name type="scientific">Trichuris trichiura</name>
    <name type="common">Whipworm</name>
    <name type="synonym">Trichocephalus trichiurus</name>
    <dbReference type="NCBI Taxonomy" id="36087"/>
    <lineage>
        <taxon>Eukaryota</taxon>
        <taxon>Metazoa</taxon>
        <taxon>Ecdysozoa</taxon>
        <taxon>Nematoda</taxon>
        <taxon>Enoplea</taxon>
        <taxon>Dorylaimia</taxon>
        <taxon>Trichinellida</taxon>
        <taxon>Trichuridae</taxon>
        <taxon>Trichuris</taxon>
    </lineage>
</organism>
<sequence>MGKAVIAIHGGAGAISRAQMSLQQELRYIEALSAIVETGQKMLEAGESALDVVTEAVRLLEECPLFNAGIGAVFTRDETHELDACVMDGNTLKAGAVAGVSHLRNPVLAARLVMEQSPHVMMIGEGAENFAFAHGMERVSPEIFSTPLRYEQLLAAREEGATVLDHSGAPLDEKQKMGTVGAVALDLDGNLAAATSTGGMTNKLPGRVGDSPLVGAGCYANNASVAVSCTGTGEVFIRALAAYDIAALMDYGGLSLAEACERVVMEKLPALGGSGGLIAIDHEGNVVLPFNTEGMYRAWGYAGDTPTTGIYREKGDTDQQKIAAVRNLSFSLQRGETLAIVGESGSGKSVTALALMRLLEQAGGLVQCDQTLLRRRSREVIELSEQSAAQMRHVRGADMAMIFQEPMTSLNPVFTVGEQIAESIRLHQNASREEAMVEAKRMLDQVRIPEAQTILSRYPHQLSGGMRQRVMIAMALSCRPAVLIADEPTTALDVTIQAQILQLIKVLQKEMSMGVIFITHDMGVVAEIADRVLVMYQGEAVETGSVEQIFHAPQHPYTRALLAAVPQLGAMKGETGPPIEQKTVVDGEPVLRVRNLVTRFPLRSGLLNRVTREVHAVEKVSFDLWPGETLSLVGESGSGKSTTGRALLRLVESQGGEIIFNGQRIDTLSPGKLQALRRDIQFIFQDPYASLDPRQTIGDSIIEPLRVHGLLPGKDAAARVAWLLERVGLLPEHAWRYPHEFSGGQRQRICIARALALNPKVIIADEAVSALDVSIRGQIINLLLDLQRDFGIAYLFISHDMAVVERISHRVAVMYLGQIVEIGPRRAVFENPQHPYTRKLLAAVPVAEPSRQRPQRVLLSDDLPSNIHLRGEEVAAVSLQCVGPGHYVAQPQSEYAFMRR</sequence>
<evidence type="ECO:0000256" key="6">
    <source>
        <dbReference type="ARBA" id="ARBA00012920"/>
    </source>
</evidence>
<evidence type="ECO:0000256" key="19">
    <source>
        <dbReference type="ARBA" id="ARBA00038416"/>
    </source>
</evidence>
<dbReference type="InterPro" id="IPR017871">
    <property type="entry name" value="ABC_transporter-like_CS"/>
</dbReference>
<dbReference type="SUPFAM" id="SSF52540">
    <property type="entry name" value="P-loop containing nucleoside triphosphate hydrolases"/>
    <property type="match status" value="2"/>
</dbReference>
<accession>A0A077ZL54</accession>
<dbReference type="GO" id="GO:0055085">
    <property type="term" value="P:transmembrane transport"/>
    <property type="evidence" value="ECO:0007669"/>
    <property type="project" value="UniProtKB-ARBA"/>
</dbReference>
<dbReference type="STRING" id="36087.A0A077ZL54"/>
<evidence type="ECO:0000256" key="8">
    <source>
        <dbReference type="ARBA" id="ARBA00022475"/>
    </source>
</evidence>
<dbReference type="PROSITE" id="PS50893">
    <property type="entry name" value="ABC_TRANSPORTER_2"/>
    <property type="match status" value="2"/>
</dbReference>
<dbReference type="GO" id="GO:0004067">
    <property type="term" value="F:asparaginase activity"/>
    <property type="evidence" value="ECO:0007669"/>
    <property type="project" value="UniProtKB-EC"/>
</dbReference>
<comment type="function">
    <text evidence="24">Has both L-asparaginase and beta-aspartyl peptidase activity. Does not have aspartylglucosaminidase activity and is inactive toward GlcNAc-L-Asn. Likewise, has no activity toward glutamine.</text>
</comment>
<keyword evidence="10" id="KW-0645">Protease</keyword>
<keyword evidence="16" id="KW-1278">Translocase</keyword>
<dbReference type="CDD" id="cd04701">
    <property type="entry name" value="Asparaginase_2"/>
    <property type="match status" value="1"/>
</dbReference>
<evidence type="ECO:0000256" key="16">
    <source>
        <dbReference type="ARBA" id="ARBA00022967"/>
    </source>
</evidence>
<evidence type="ECO:0000256" key="4">
    <source>
        <dbReference type="ARBA" id="ARBA00011469"/>
    </source>
</evidence>
<dbReference type="GO" id="GO:0008798">
    <property type="term" value="F:beta-aspartyl-peptidase activity"/>
    <property type="evidence" value="ECO:0007669"/>
    <property type="project" value="UniProtKB-EC"/>
</dbReference>
<dbReference type="Pfam" id="PF01112">
    <property type="entry name" value="Asparaginase_2"/>
    <property type="match status" value="1"/>
</dbReference>
<evidence type="ECO:0000256" key="17">
    <source>
        <dbReference type="ARBA" id="ARBA00023136"/>
    </source>
</evidence>
<dbReference type="GO" id="GO:0006508">
    <property type="term" value="P:proteolysis"/>
    <property type="evidence" value="ECO:0007669"/>
    <property type="project" value="UniProtKB-KW"/>
</dbReference>
<dbReference type="Pfam" id="PF00005">
    <property type="entry name" value="ABC_tran"/>
    <property type="match status" value="2"/>
</dbReference>
<evidence type="ECO:0000256" key="10">
    <source>
        <dbReference type="ARBA" id="ARBA00022670"/>
    </source>
</evidence>
<proteinExistence type="inferred from homology"/>
<evidence type="ECO:0000256" key="24">
    <source>
        <dbReference type="ARBA" id="ARBA00054922"/>
    </source>
</evidence>
<keyword evidence="31" id="KW-1185">Reference proteome</keyword>
<keyword evidence="14" id="KW-0068">Autocatalytic cleavage</keyword>
<evidence type="ECO:0000256" key="25">
    <source>
        <dbReference type="ARBA" id="ARBA00061780"/>
    </source>
</evidence>
<dbReference type="InterPro" id="IPR003439">
    <property type="entry name" value="ABC_transporter-like_ATP-bd"/>
</dbReference>
<evidence type="ECO:0000256" key="12">
    <source>
        <dbReference type="ARBA" id="ARBA00022741"/>
    </source>
</evidence>
<feature type="domain" description="ABC transporter" evidence="29">
    <location>
        <begin position="305"/>
        <end position="562"/>
    </location>
</feature>
<dbReference type="NCBIfam" id="NF008453">
    <property type="entry name" value="PRK11308.1"/>
    <property type="match status" value="2"/>
</dbReference>
<evidence type="ECO:0000256" key="26">
    <source>
        <dbReference type="PIRSR" id="PIRSR600246-1"/>
    </source>
</evidence>
<evidence type="ECO:0000256" key="1">
    <source>
        <dbReference type="ARBA" id="ARBA00000306"/>
    </source>
</evidence>
<dbReference type="EMBL" id="HG807121">
    <property type="protein sequence ID" value="CDW60463.1"/>
    <property type="molecule type" value="Genomic_DNA"/>
</dbReference>
<keyword evidence="12" id="KW-0547">Nucleotide-binding</keyword>
<dbReference type="PANTHER" id="PTHR43776">
    <property type="entry name" value="TRANSPORT ATP-BINDING PROTEIN"/>
    <property type="match status" value="1"/>
</dbReference>
<evidence type="ECO:0000256" key="13">
    <source>
        <dbReference type="ARBA" id="ARBA00022801"/>
    </source>
</evidence>
<dbReference type="OrthoDB" id="5876066at2759"/>
<evidence type="ECO:0000256" key="9">
    <source>
        <dbReference type="ARBA" id="ARBA00022519"/>
    </source>
</evidence>
<dbReference type="InterPro" id="IPR029055">
    <property type="entry name" value="Ntn_hydrolases_N"/>
</dbReference>
<evidence type="ECO:0000256" key="28">
    <source>
        <dbReference type="PIRSR" id="PIRSR600246-3"/>
    </source>
</evidence>
<name>A0A077ZL54_TRITR</name>
<evidence type="ECO:0000256" key="23">
    <source>
        <dbReference type="ARBA" id="ARBA00049366"/>
    </source>
</evidence>
<dbReference type="AlphaFoldDB" id="A0A077ZL54"/>
<evidence type="ECO:0000256" key="18">
    <source>
        <dbReference type="ARBA" id="ARBA00037530"/>
    </source>
</evidence>
<dbReference type="InterPro" id="IPR027417">
    <property type="entry name" value="P-loop_NTPase"/>
</dbReference>
<dbReference type="GO" id="GO:0016887">
    <property type="term" value="F:ATP hydrolysis activity"/>
    <property type="evidence" value="ECO:0007669"/>
    <property type="project" value="InterPro"/>
</dbReference>
<dbReference type="SMART" id="SM00382">
    <property type="entry name" value="AAA"/>
    <property type="match status" value="2"/>
</dbReference>
<evidence type="ECO:0000259" key="29">
    <source>
        <dbReference type="PROSITE" id="PS50893"/>
    </source>
</evidence>
<feature type="domain" description="ABC transporter" evidence="29">
    <location>
        <begin position="591"/>
        <end position="841"/>
    </location>
</feature>
<evidence type="ECO:0000313" key="30">
    <source>
        <dbReference type="EMBL" id="CDW60463.1"/>
    </source>
</evidence>
<dbReference type="SUPFAM" id="SSF56235">
    <property type="entry name" value="N-terminal nucleophile aminohydrolases (Ntn hydrolases)"/>
    <property type="match status" value="1"/>
</dbReference>
<evidence type="ECO:0000256" key="7">
    <source>
        <dbReference type="ARBA" id="ARBA00022448"/>
    </source>
</evidence>
<feature type="site" description="Cleavage; by autolysis" evidence="28">
    <location>
        <begin position="178"/>
        <end position="179"/>
    </location>
</feature>
<dbReference type="FunFam" id="3.40.50.300:FF:000016">
    <property type="entry name" value="Oligopeptide ABC transporter ATP-binding component"/>
    <property type="match status" value="2"/>
</dbReference>
<dbReference type="Pfam" id="PF08352">
    <property type="entry name" value="oligo_HPY"/>
    <property type="match status" value="2"/>
</dbReference>
<dbReference type="EC" id="3.4.19.5" evidence="5"/>
<dbReference type="EC" id="7.4.2.10" evidence="20"/>
<keyword evidence="13" id="KW-0378">Hydrolase</keyword>
<dbReference type="InterPro" id="IPR003593">
    <property type="entry name" value="AAA+_ATPase"/>
</dbReference>
<comment type="subunit">
    <text evidence="4">The complex is composed of two ATP-binding proteins (GsiA), two transmembrane proteins (GsiC and GsiD) and a solute-binding protein (GsiB).</text>
</comment>
<comment type="catalytic activity">
    <reaction evidence="22">
        <text>glutathione(out) + ATP + H2O = glutathione(in) + ADP + phosphate + H(+)</text>
        <dbReference type="Rhea" id="RHEA:29791"/>
        <dbReference type="ChEBI" id="CHEBI:15377"/>
        <dbReference type="ChEBI" id="CHEBI:15378"/>
        <dbReference type="ChEBI" id="CHEBI:30616"/>
        <dbReference type="ChEBI" id="CHEBI:43474"/>
        <dbReference type="ChEBI" id="CHEBI:57925"/>
        <dbReference type="ChEBI" id="CHEBI:456216"/>
        <dbReference type="EC" id="7.4.2.10"/>
    </reaction>
</comment>
<evidence type="ECO:0000313" key="31">
    <source>
        <dbReference type="Proteomes" id="UP000030665"/>
    </source>
</evidence>
<evidence type="ECO:0000256" key="14">
    <source>
        <dbReference type="ARBA" id="ARBA00022813"/>
    </source>
</evidence>
<evidence type="ECO:0000256" key="3">
    <source>
        <dbReference type="ARBA" id="ARBA00010872"/>
    </source>
</evidence>
<dbReference type="Gene3D" id="3.60.20.30">
    <property type="entry name" value="(Glycosyl)asparaginase"/>
    <property type="match status" value="1"/>
</dbReference>
<keyword evidence="9" id="KW-0997">Cell inner membrane</keyword>
<evidence type="ECO:0000256" key="22">
    <source>
        <dbReference type="ARBA" id="ARBA00047640"/>
    </source>
</evidence>
<comment type="subunit">
    <text evidence="25">Heterodimer of an alpha and beta chain produced by autocleavage.</text>
</comment>
<evidence type="ECO:0000256" key="21">
    <source>
        <dbReference type="ARBA" id="ARBA00041187"/>
    </source>
</evidence>
<comment type="catalytic activity">
    <reaction evidence="23">
        <text>L-asparagine + H2O = L-aspartate + NH4(+)</text>
        <dbReference type="Rhea" id="RHEA:21016"/>
        <dbReference type="ChEBI" id="CHEBI:15377"/>
        <dbReference type="ChEBI" id="CHEBI:28938"/>
        <dbReference type="ChEBI" id="CHEBI:29991"/>
        <dbReference type="ChEBI" id="CHEBI:58048"/>
        <dbReference type="EC" id="3.5.1.1"/>
    </reaction>
</comment>
<dbReference type="InterPro" id="IPR050319">
    <property type="entry name" value="ABC_transp_ATP-bind"/>
</dbReference>
<dbReference type="InterPro" id="IPR000246">
    <property type="entry name" value="Peptidase_T2"/>
</dbReference>
<dbReference type="NCBIfam" id="NF007613">
    <property type="entry name" value="PRK10261.1"/>
    <property type="match status" value="1"/>
</dbReference>
<evidence type="ECO:0000256" key="15">
    <source>
        <dbReference type="ARBA" id="ARBA00022840"/>
    </source>
</evidence>
<feature type="binding site" evidence="27">
    <location>
        <begin position="230"/>
        <end position="233"/>
    </location>
    <ligand>
        <name>substrate</name>
    </ligand>
</feature>
<keyword evidence="17" id="KW-0472">Membrane</keyword>
<evidence type="ECO:0000256" key="20">
    <source>
        <dbReference type="ARBA" id="ARBA00039050"/>
    </source>
</evidence>
<feature type="active site" description="Nucleophile" evidence="26">
    <location>
        <position position="179"/>
    </location>
</feature>
<dbReference type="CDD" id="cd03257">
    <property type="entry name" value="ABC_NikE_OppD_transporters"/>
    <property type="match status" value="2"/>
</dbReference>
<dbReference type="GO" id="GO:0005524">
    <property type="term" value="F:ATP binding"/>
    <property type="evidence" value="ECO:0007669"/>
    <property type="project" value="UniProtKB-KW"/>
</dbReference>
<dbReference type="Gene3D" id="3.40.50.300">
    <property type="entry name" value="P-loop containing nucleotide triphosphate hydrolases"/>
    <property type="match status" value="2"/>
</dbReference>
<dbReference type="PROSITE" id="PS00211">
    <property type="entry name" value="ABC_TRANSPORTER_1"/>
    <property type="match status" value="2"/>
</dbReference>
<comment type="similarity">
    <text evidence="19">Belongs to the ABC transporter superfamily. Glutathione importer (TC 3.A.1.5.11) family.</text>
</comment>
<evidence type="ECO:0000256" key="2">
    <source>
        <dbReference type="ARBA" id="ARBA00004533"/>
    </source>
</evidence>
<dbReference type="Proteomes" id="UP000030665">
    <property type="component" value="Unassembled WGS sequence"/>
</dbReference>
<evidence type="ECO:0000256" key="27">
    <source>
        <dbReference type="PIRSR" id="PIRSR600246-2"/>
    </source>
</evidence>
<reference evidence="30" key="2">
    <citation type="submission" date="2014-03" db="EMBL/GenBank/DDBJ databases">
        <title>The whipworm genome and dual-species transcriptomics of an intimate host-pathogen interaction.</title>
        <authorList>
            <person name="Foth B.J."/>
            <person name="Tsai I.J."/>
            <person name="Reid A.J."/>
            <person name="Bancroft A.J."/>
            <person name="Nichol S."/>
            <person name="Tracey A."/>
            <person name="Holroyd N."/>
            <person name="Cotton J.A."/>
            <person name="Stanley E.J."/>
            <person name="Zarowiecki M."/>
            <person name="Liu J.Z."/>
            <person name="Huckvale T."/>
            <person name="Cooper P.J."/>
            <person name="Grencis R.K."/>
            <person name="Berriman M."/>
        </authorList>
    </citation>
    <scope>NUCLEOTIDE SEQUENCE [LARGE SCALE GENOMIC DNA]</scope>
</reference>
<keyword evidence="8" id="KW-1003">Cell membrane</keyword>
<comment type="catalytic activity">
    <reaction evidence="1">
        <text>Cleavage of a beta-linked Asp residue from the N-terminus of a polypeptide.</text>
        <dbReference type="EC" id="3.4.19.5"/>
    </reaction>
</comment>
<dbReference type="EC" id="3.5.1.1" evidence="6"/>
<comment type="function">
    <text evidence="18">Part of the ABC transporter complex GsiABCD involved in glutathione import. Responsible for energy coupling to the transport system.</text>
</comment>
<dbReference type="FunFam" id="3.60.20.30:FF:000001">
    <property type="entry name" value="Isoaspartyl peptidase/L-asparaginase"/>
    <property type="match status" value="1"/>
</dbReference>
<keyword evidence="7" id="KW-0813">Transport</keyword>
<comment type="similarity">
    <text evidence="3">Belongs to the Ntn-hydrolase family.</text>
</comment>
<dbReference type="GO" id="GO:0005886">
    <property type="term" value="C:plasma membrane"/>
    <property type="evidence" value="ECO:0007669"/>
    <property type="project" value="UniProtKB-SubCell"/>
</dbReference>
<keyword evidence="15" id="KW-0067">ATP-binding</keyword>
<evidence type="ECO:0000256" key="5">
    <source>
        <dbReference type="ARBA" id="ARBA00012879"/>
    </source>
</evidence>
<dbReference type="NCBIfam" id="NF007739">
    <property type="entry name" value="PRK10419.1"/>
    <property type="match status" value="2"/>
</dbReference>
<evidence type="ECO:0000256" key="11">
    <source>
        <dbReference type="ARBA" id="ARBA00022737"/>
    </source>
</evidence>
<keyword evidence="11" id="KW-0677">Repeat</keyword>
<dbReference type="PANTHER" id="PTHR43776:SF15">
    <property type="entry name" value="GLUTATHIONE IMPORT ATP-BINDING PROTEIN GSIA"/>
    <property type="match status" value="1"/>
</dbReference>
<dbReference type="InterPro" id="IPR013563">
    <property type="entry name" value="Oligopep_ABC_C"/>
</dbReference>
<reference evidence="30" key="1">
    <citation type="submission" date="2014-01" db="EMBL/GenBank/DDBJ databases">
        <authorList>
            <person name="Aslett M."/>
        </authorList>
    </citation>
    <scope>NUCLEOTIDE SEQUENCE</scope>
</reference>
<protein>
    <recommendedName>
        <fullName evidence="21">Glutathione import ATP-binding protein GsiA</fullName>
        <ecNumber evidence="5">3.4.19.5</ecNumber>
        <ecNumber evidence="6">3.5.1.1</ecNumber>
        <ecNumber evidence="20">7.4.2.10</ecNumber>
    </recommendedName>
</protein>
<feature type="binding site" evidence="27">
    <location>
        <begin position="207"/>
        <end position="210"/>
    </location>
    <ligand>
        <name>substrate</name>
    </ligand>
</feature>
<comment type="subcellular location">
    <subcellularLocation>
        <location evidence="2">Cell inner membrane</location>
    </subcellularLocation>
</comment>
<gene>
    <name evidence="30" type="ORF">TTRE_0000884301</name>
</gene>
<dbReference type="GO" id="GO:0015833">
    <property type="term" value="P:peptide transport"/>
    <property type="evidence" value="ECO:0007669"/>
    <property type="project" value="InterPro"/>
</dbReference>